<evidence type="ECO:0000313" key="1">
    <source>
        <dbReference type="EMBL" id="AWO70022.1"/>
    </source>
</evidence>
<organism evidence="2">
    <name type="scientific">Human herpesvirus 1</name>
    <name type="common">HHV-1</name>
    <name type="synonym">Human herpes simplex virus 1</name>
    <dbReference type="NCBI Taxonomy" id="10298"/>
    <lineage>
        <taxon>Viruses</taxon>
        <taxon>Duplodnaviria</taxon>
        <taxon>Heunggongvirae</taxon>
        <taxon>Peploviricota</taxon>
        <taxon>Herviviricetes</taxon>
        <taxon>Herpesvirales</taxon>
        <taxon>Orthoherpesviridae</taxon>
        <taxon>Alphaherpesvirinae</taxon>
        <taxon>Simplexvirus</taxon>
        <taxon>Simplexvirus humanalpha1</taxon>
    </lineage>
</organism>
<name>A0A2U9A8X4_HHV1</name>
<reference evidence="3" key="2">
    <citation type="journal article" date="2018" name="MSphere">
        <title>Ultrasensitive Capture of Human Herpes Simplex Virus Genomes Directly from Clinical Samples Reveals Extraordinarily Limited Evolution in Cell Culture.</title>
        <authorList>
            <person name="Greninger A.L."/>
            <person name="Roychoudhury P."/>
            <person name="Xie H."/>
            <person name="Casto A."/>
            <person name="Cent A."/>
            <person name="Pepper G."/>
            <person name="Koelle D.M."/>
            <person name="Huang M.L."/>
            <person name="Wald A."/>
            <person name="Johnston C."/>
            <person name="Jerome K.R."/>
        </authorList>
    </citation>
    <scope>NUCLEOTIDE SEQUENCE</scope>
    <source>
        <strain evidence="3">2011-21041</strain>
        <strain evidence="4">2011-31213</strain>
        <strain evidence="5">28_2010-32106</strain>
    </source>
</reference>
<accession>A0A2U9A8X4</accession>
<reference evidence="2" key="1">
    <citation type="journal article" date="2018" name="J. ISSAAS">
        <title>Ultrasensitive capture of human herpes simplex virus genomes directly from clinical samples reveals extraordinarily limited evolution in cell culture.</title>
        <authorList>
            <person name="Greninger A.L."/>
            <person name="Roychoudhury P."/>
            <person name="Xie H."/>
            <person name="Casto A."/>
            <person name="Cent A."/>
            <person name="Pepper G."/>
            <person name="Koelle D.M."/>
            <person name="Huang M.-L."/>
            <person name="Wald A."/>
            <person name="Johnston C."/>
            <person name="Jerome K.R."/>
        </authorList>
    </citation>
    <scope>NUCLEOTIDE SEQUENCE</scope>
    <source>
        <strain evidence="1">HSV1-CULTURE-H9</strain>
        <strain evidence="2">HSV1-ORIGINAL-H9</strain>
    </source>
</reference>
<sequence length="177" mass="18358">MAASSSSARRRVAPMTFPSSCRARPLGEWSPAVPSACNRPPNLPSWPARLSRAPVVARVAAWIREACSPSGWLAARRTWTTRSAAADPKVVSWAMAPRASRANRVALTYPAALSAMAARKARGEAGSLAAAPRAVTASTRTRCARTAASTVDAGSAVATAALPALMAFETAWAMIGA</sequence>
<evidence type="ECO:0000313" key="3">
    <source>
        <dbReference type="EMBL" id="AWW09684.1"/>
    </source>
</evidence>
<dbReference type="EMBL" id="MH160368">
    <property type="protein sequence ID" value="AWO70022.1"/>
    <property type="molecule type" value="Genomic_DNA"/>
</dbReference>
<dbReference type="EMBL" id="MG999873">
    <property type="protein sequence ID" value="AWW11064.1"/>
    <property type="molecule type" value="Genomic_DNA"/>
</dbReference>
<proteinExistence type="predicted"/>
<evidence type="ECO:0000313" key="5">
    <source>
        <dbReference type="EMBL" id="AWW11064.1"/>
    </source>
</evidence>
<dbReference type="EMBL" id="MH160378">
    <property type="protein sequence ID" value="AWO70945.1"/>
    <property type="molecule type" value="Genomic_DNA"/>
</dbReference>
<dbReference type="EMBL" id="MG999863">
    <property type="protein sequence ID" value="AWW10135.1"/>
    <property type="molecule type" value="Genomic_DNA"/>
</dbReference>
<evidence type="ECO:0000313" key="4">
    <source>
        <dbReference type="EMBL" id="AWW10135.1"/>
    </source>
</evidence>
<dbReference type="EMBL" id="MG999858">
    <property type="protein sequence ID" value="AWW09684.1"/>
    <property type="molecule type" value="Genomic_DNA"/>
</dbReference>
<organismHost>
    <name type="scientific">Homo sapiens</name>
    <name type="common">Human</name>
    <dbReference type="NCBI Taxonomy" id="9606"/>
</organismHost>
<protein>
    <submittedName>
        <fullName evidence="2">Uncharacterized protein</fullName>
    </submittedName>
</protein>
<evidence type="ECO:0000313" key="2">
    <source>
        <dbReference type="EMBL" id="AWO70945.1"/>
    </source>
</evidence>